<dbReference type="InParanoid" id="A0A1E7ELT1"/>
<evidence type="ECO:0008006" key="5">
    <source>
        <dbReference type="Google" id="ProtNLM"/>
    </source>
</evidence>
<keyword evidence="1" id="KW-0812">Transmembrane</keyword>
<evidence type="ECO:0000313" key="4">
    <source>
        <dbReference type="Proteomes" id="UP000095751"/>
    </source>
</evidence>
<dbReference type="PANTHER" id="PTHR36978:SF4">
    <property type="entry name" value="P-LOOP CONTAINING NUCLEOSIDE TRIPHOSPHATE HYDROLASE PROTEIN"/>
    <property type="match status" value="1"/>
</dbReference>
<feature type="transmembrane region" description="Helical" evidence="1">
    <location>
        <begin position="326"/>
        <end position="349"/>
    </location>
</feature>
<dbReference type="InterPro" id="IPR040632">
    <property type="entry name" value="Sulfotransfer_4"/>
</dbReference>
<dbReference type="Gene3D" id="3.40.50.300">
    <property type="entry name" value="P-loop containing nucleotide triphosphate hydrolases"/>
    <property type="match status" value="1"/>
</dbReference>
<dbReference type="PANTHER" id="PTHR36978">
    <property type="entry name" value="P-LOOP CONTAINING NUCLEOTIDE TRIPHOSPHATE HYDROLASE"/>
    <property type="match status" value="1"/>
</dbReference>
<dbReference type="AlphaFoldDB" id="A0A1E7ELT1"/>
<dbReference type="OrthoDB" id="408152at2759"/>
<keyword evidence="2" id="KW-0732">Signal</keyword>
<feature type="chain" id="PRO_5009191990" description="P-loop containing nucleoside triphosphate hydrolase protein" evidence="2">
    <location>
        <begin position="25"/>
        <end position="371"/>
    </location>
</feature>
<dbReference type="InterPro" id="IPR027417">
    <property type="entry name" value="P-loop_NTPase"/>
</dbReference>
<dbReference type="Pfam" id="PF17784">
    <property type="entry name" value="Sulfotransfer_4"/>
    <property type="match status" value="1"/>
</dbReference>
<dbReference type="KEGG" id="fcy:FRACYDRAFT_272750"/>
<reference evidence="3 4" key="1">
    <citation type="submission" date="2016-09" db="EMBL/GenBank/DDBJ databases">
        <title>Extensive genetic diversity and differential bi-allelic expression allows diatom success in the polar Southern Ocean.</title>
        <authorList>
            <consortium name="DOE Joint Genome Institute"/>
            <person name="Mock T."/>
            <person name="Otillar R.P."/>
            <person name="Strauss J."/>
            <person name="Dupont C."/>
            <person name="Frickenhaus S."/>
            <person name="Maumus F."/>
            <person name="Mcmullan M."/>
            <person name="Sanges R."/>
            <person name="Schmutz J."/>
            <person name="Toseland A."/>
            <person name="Valas R."/>
            <person name="Veluchamy A."/>
            <person name="Ward B.J."/>
            <person name="Allen A."/>
            <person name="Barry K."/>
            <person name="Falciatore A."/>
            <person name="Ferrante M."/>
            <person name="Fortunato A.E."/>
            <person name="Gloeckner G."/>
            <person name="Gruber A."/>
            <person name="Hipkin R."/>
            <person name="Janech M."/>
            <person name="Kroth P."/>
            <person name="Leese F."/>
            <person name="Lindquist E."/>
            <person name="Lyon B.R."/>
            <person name="Martin J."/>
            <person name="Mayer C."/>
            <person name="Parker M."/>
            <person name="Quesneville H."/>
            <person name="Raymond J."/>
            <person name="Uhlig C."/>
            <person name="Valentin K.U."/>
            <person name="Worden A.Z."/>
            <person name="Armbrust E.V."/>
            <person name="Bowler C."/>
            <person name="Green B."/>
            <person name="Moulton V."/>
            <person name="Van Oosterhout C."/>
            <person name="Grigoriev I."/>
        </authorList>
    </citation>
    <scope>NUCLEOTIDE SEQUENCE [LARGE SCALE GENOMIC DNA]</scope>
    <source>
        <strain evidence="3 4">CCMP1102</strain>
    </source>
</reference>
<keyword evidence="1" id="KW-1133">Transmembrane helix</keyword>
<keyword evidence="4" id="KW-1185">Reference proteome</keyword>
<evidence type="ECO:0000256" key="1">
    <source>
        <dbReference type="SAM" id="Phobius"/>
    </source>
</evidence>
<evidence type="ECO:0000313" key="3">
    <source>
        <dbReference type="EMBL" id="OEU06523.1"/>
    </source>
</evidence>
<accession>A0A1E7ELT1</accession>
<sequence>MWRLLFVIEILWCGLLMQMQVAHAGRDYREAFKFVGGFLGFDYANQKRASHYTDNTFASITSPTKKDNNINKGSLISLIGAGFGRTGTKSTEAALVQLGHNKIYDTRSMLELNHTKQWIEAAIQINKNGDLRLAEDLLLDIESRGYTATLDFPMNLFSKTFAELRPSAKVLFTMREDTDKWYDSWRNVTLVLSPFYLRPWNWIVDFTFLIKICEAFGFPYYIAPSPEHISRPLPWYEKCHFRPAFDLGDVSRERWIAFHNRIRKELEESLPASRFLAFDVRQGWAPLLTFLQLENQYPELIGADAEPFPNVNDIESLKMVRNVMDIIAIGLPLWPLLLGWLCVTILYYIASIIKRCCIIVATAKSSKLKSS</sequence>
<gene>
    <name evidence="3" type="ORF">FRACYDRAFT_272750</name>
</gene>
<keyword evidence="1" id="KW-0472">Membrane</keyword>
<name>A0A1E7ELT1_9STRA</name>
<protein>
    <recommendedName>
        <fullName evidence="5">P-loop containing nucleoside triphosphate hydrolase protein</fullName>
    </recommendedName>
</protein>
<feature type="signal peptide" evidence="2">
    <location>
        <begin position="1"/>
        <end position="24"/>
    </location>
</feature>
<evidence type="ECO:0000256" key="2">
    <source>
        <dbReference type="SAM" id="SignalP"/>
    </source>
</evidence>
<organism evidence="3 4">
    <name type="scientific">Fragilariopsis cylindrus CCMP1102</name>
    <dbReference type="NCBI Taxonomy" id="635003"/>
    <lineage>
        <taxon>Eukaryota</taxon>
        <taxon>Sar</taxon>
        <taxon>Stramenopiles</taxon>
        <taxon>Ochrophyta</taxon>
        <taxon>Bacillariophyta</taxon>
        <taxon>Bacillariophyceae</taxon>
        <taxon>Bacillariophycidae</taxon>
        <taxon>Bacillariales</taxon>
        <taxon>Bacillariaceae</taxon>
        <taxon>Fragilariopsis</taxon>
    </lineage>
</organism>
<dbReference type="Proteomes" id="UP000095751">
    <property type="component" value="Unassembled WGS sequence"/>
</dbReference>
<dbReference type="EMBL" id="KV784408">
    <property type="protein sequence ID" value="OEU06523.1"/>
    <property type="molecule type" value="Genomic_DNA"/>
</dbReference>
<proteinExistence type="predicted"/>
<dbReference type="SUPFAM" id="SSF52540">
    <property type="entry name" value="P-loop containing nucleoside triphosphate hydrolases"/>
    <property type="match status" value="1"/>
</dbReference>